<name>A0ABD3I646_9MARC</name>
<dbReference type="EMBL" id="JBJQOH010000001">
    <property type="protein sequence ID" value="KAL3699183.1"/>
    <property type="molecule type" value="Genomic_DNA"/>
</dbReference>
<feature type="region of interest" description="Disordered" evidence="1">
    <location>
        <begin position="212"/>
        <end position="286"/>
    </location>
</feature>
<accession>A0ABD3I646</accession>
<feature type="compositionally biased region" description="Pro residues" evidence="1">
    <location>
        <begin position="216"/>
        <end position="228"/>
    </location>
</feature>
<organism evidence="2 3">
    <name type="scientific">Riccia sorocarpa</name>
    <dbReference type="NCBI Taxonomy" id="122646"/>
    <lineage>
        <taxon>Eukaryota</taxon>
        <taxon>Viridiplantae</taxon>
        <taxon>Streptophyta</taxon>
        <taxon>Embryophyta</taxon>
        <taxon>Marchantiophyta</taxon>
        <taxon>Marchantiopsida</taxon>
        <taxon>Marchantiidae</taxon>
        <taxon>Marchantiales</taxon>
        <taxon>Ricciaceae</taxon>
        <taxon>Riccia</taxon>
    </lineage>
</organism>
<evidence type="ECO:0000313" key="2">
    <source>
        <dbReference type="EMBL" id="KAL3699183.1"/>
    </source>
</evidence>
<dbReference type="AlphaFoldDB" id="A0ABD3I646"/>
<gene>
    <name evidence="2" type="ORF">R1sor_017205</name>
</gene>
<comment type="caution">
    <text evidence="2">The sequence shown here is derived from an EMBL/GenBank/DDBJ whole genome shotgun (WGS) entry which is preliminary data.</text>
</comment>
<proteinExistence type="predicted"/>
<sequence>MSRNRRVREGNGYRMELTGMYFTPAFWAWFNFLQGTILELPSLEEDEARSPGRAHCLHRGYFYLPEEFDLTSDFVILRDNLSRTRLTGRISVPLGFRFEILPKHELLYRPETPFPGEDFSCAFLANGTMHINFPAGSSIFVADHLDSVTVAYVRAKTWWGDVQDGIGAVKMWGRKNVRPYSRPPLRNTPRPECATGLSPIITPVVPRYALESPSYSPGPSPGYHPVPPGSLIESHGYDPAPTPGYEPGRPIVDESPGYAPGRTGYSQGVEEKTEVSAEASSASYSSPATPAVGYSEIIGTIIVPAPCQII</sequence>
<reference evidence="2 3" key="1">
    <citation type="submission" date="2024-09" db="EMBL/GenBank/DDBJ databases">
        <title>Chromosome-scale assembly of Riccia sorocarpa.</title>
        <authorList>
            <person name="Paukszto L."/>
        </authorList>
    </citation>
    <scope>NUCLEOTIDE SEQUENCE [LARGE SCALE GENOMIC DNA]</scope>
    <source>
        <strain evidence="2">LP-2024</strain>
        <tissue evidence="2">Aerial parts of the thallus</tissue>
    </source>
</reference>
<protein>
    <submittedName>
        <fullName evidence="2">Uncharacterized protein</fullName>
    </submittedName>
</protein>
<keyword evidence="3" id="KW-1185">Reference proteome</keyword>
<evidence type="ECO:0000256" key="1">
    <source>
        <dbReference type="SAM" id="MobiDB-lite"/>
    </source>
</evidence>
<dbReference type="Proteomes" id="UP001633002">
    <property type="component" value="Unassembled WGS sequence"/>
</dbReference>
<feature type="compositionally biased region" description="Low complexity" evidence="1">
    <location>
        <begin position="276"/>
        <end position="286"/>
    </location>
</feature>
<evidence type="ECO:0000313" key="3">
    <source>
        <dbReference type="Proteomes" id="UP001633002"/>
    </source>
</evidence>